<organism evidence="5">
    <name type="scientific">Telmatobacter sp. DSM 110680</name>
    <dbReference type="NCBI Taxonomy" id="3036704"/>
    <lineage>
        <taxon>Bacteria</taxon>
        <taxon>Pseudomonadati</taxon>
        <taxon>Acidobacteriota</taxon>
        <taxon>Terriglobia</taxon>
        <taxon>Terriglobales</taxon>
        <taxon>Acidobacteriaceae</taxon>
        <taxon>Telmatobacter</taxon>
    </lineage>
</organism>
<evidence type="ECO:0000259" key="4">
    <source>
        <dbReference type="Pfam" id="PF01738"/>
    </source>
</evidence>
<dbReference type="InterPro" id="IPR002925">
    <property type="entry name" value="Dienelactn_hydro"/>
</dbReference>
<dbReference type="EMBL" id="CP121196">
    <property type="protein sequence ID" value="XBH16138.1"/>
    <property type="molecule type" value="Genomic_DNA"/>
</dbReference>
<dbReference type="PANTHER" id="PTHR43037:SF5">
    <property type="entry name" value="FERULOYL ESTERASE"/>
    <property type="match status" value="1"/>
</dbReference>
<dbReference type="PANTHER" id="PTHR43037">
    <property type="entry name" value="UNNAMED PRODUCT-RELATED"/>
    <property type="match status" value="1"/>
</dbReference>
<dbReference type="InterPro" id="IPR050955">
    <property type="entry name" value="Plant_Biomass_Hydrol_Est"/>
</dbReference>
<keyword evidence="2 5" id="KW-0378">Hydrolase</keyword>
<evidence type="ECO:0000256" key="3">
    <source>
        <dbReference type="SAM" id="SignalP"/>
    </source>
</evidence>
<gene>
    <name evidence="5" type="ORF">P8935_16365</name>
</gene>
<reference evidence="5" key="1">
    <citation type="submission" date="2023-03" db="EMBL/GenBank/DDBJ databases">
        <title>Edaphobacter sp.</title>
        <authorList>
            <person name="Huber K.J."/>
            <person name="Papendorf J."/>
            <person name="Pilke C."/>
            <person name="Bunk B."/>
            <person name="Sproeer C."/>
            <person name="Pester M."/>
        </authorList>
    </citation>
    <scope>NUCLEOTIDE SEQUENCE</scope>
    <source>
        <strain evidence="5">DSM 110680</strain>
    </source>
</reference>
<accession>A0AAU7DG59</accession>
<sequence>MLRCWTIMLCAILLTFPASAKSRITKLTFDFSEHARVMYVVVPEKPEAMPVVVLLHGSGRNGEIMAQAWKDLAGQEGFIVAAPDAFDPASWGSLMDPPEFFSAVVEQVKAIHAVDESRIYLFGHSAGAAYALFLAVMDSDLFAATAVHAGALQANPDGLFEQADRKMPIAIWVGDHDPNFPVDTVEATRRLYAANGYEIKLNLIPNHDHNYYAISDQVNGKAWDFLKGVRLKSASNAGQP</sequence>
<dbReference type="Gene3D" id="3.40.50.1820">
    <property type="entry name" value="alpha/beta hydrolase"/>
    <property type="match status" value="1"/>
</dbReference>
<feature type="chain" id="PRO_5043918855" evidence="3">
    <location>
        <begin position="21"/>
        <end position="240"/>
    </location>
</feature>
<dbReference type="Pfam" id="PF01738">
    <property type="entry name" value="DLH"/>
    <property type="match status" value="1"/>
</dbReference>
<dbReference type="RefSeq" id="WP_348261365.1">
    <property type="nucleotide sequence ID" value="NZ_CP121196.1"/>
</dbReference>
<feature type="signal peptide" evidence="3">
    <location>
        <begin position="1"/>
        <end position="20"/>
    </location>
</feature>
<dbReference type="InterPro" id="IPR029058">
    <property type="entry name" value="AB_hydrolase_fold"/>
</dbReference>
<proteinExistence type="predicted"/>
<protein>
    <submittedName>
        <fullName evidence="5">Alpha/beta fold hydrolase</fullName>
    </submittedName>
</protein>
<evidence type="ECO:0000313" key="5">
    <source>
        <dbReference type="EMBL" id="XBH16138.1"/>
    </source>
</evidence>
<feature type="domain" description="Dienelactone hydrolase" evidence="4">
    <location>
        <begin position="100"/>
        <end position="217"/>
    </location>
</feature>
<dbReference type="SUPFAM" id="SSF53474">
    <property type="entry name" value="alpha/beta-Hydrolases"/>
    <property type="match status" value="1"/>
</dbReference>
<evidence type="ECO:0000256" key="2">
    <source>
        <dbReference type="ARBA" id="ARBA00022801"/>
    </source>
</evidence>
<keyword evidence="1 3" id="KW-0732">Signal</keyword>
<dbReference type="GO" id="GO:0016787">
    <property type="term" value="F:hydrolase activity"/>
    <property type="evidence" value="ECO:0007669"/>
    <property type="project" value="UniProtKB-KW"/>
</dbReference>
<evidence type="ECO:0000256" key="1">
    <source>
        <dbReference type="ARBA" id="ARBA00022729"/>
    </source>
</evidence>
<dbReference type="AlphaFoldDB" id="A0AAU7DG59"/>
<name>A0AAU7DG59_9BACT</name>